<dbReference type="InterPro" id="IPR027417">
    <property type="entry name" value="P-loop_NTPase"/>
</dbReference>
<evidence type="ECO:0000313" key="5">
    <source>
        <dbReference type="EMBL" id="MCQ1529189.1"/>
    </source>
</evidence>
<dbReference type="PANTHER" id="PTHR44688">
    <property type="entry name" value="DNA-BINDING TRANSCRIPTIONAL ACTIVATOR DEVR_DOSR"/>
    <property type="match status" value="1"/>
</dbReference>
<dbReference type="SUPFAM" id="SSF52540">
    <property type="entry name" value="P-loop containing nucleoside triphosphate hydrolases"/>
    <property type="match status" value="1"/>
</dbReference>
<evidence type="ECO:0000313" key="6">
    <source>
        <dbReference type="Proteomes" id="UP001651880"/>
    </source>
</evidence>
<dbReference type="InterPro" id="IPR049945">
    <property type="entry name" value="AAA_22"/>
</dbReference>
<comment type="caution">
    <text evidence="5">The sequence shown here is derived from an EMBL/GenBank/DDBJ whole genome shotgun (WGS) entry which is preliminary data.</text>
</comment>
<dbReference type="InterPro" id="IPR059106">
    <property type="entry name" value="WHD_MalT"/>
</dbReference>
<dbReference type="SMART" id="SM00421">
    <property type="entry name" value="HTH_LUXR"/>
    <property type="match status" value="1"/>
</dbReference>
<dbReference type="Pfam" id="PF00196">
    <property type="entry name" value="GerE"/>
    <property type="match status" value="1"/>
</dbReference>
<keyword evidence="6" id="KW-1185">Reference proteome</keyword>
<protein>
    <submittedName>
        <fullName evidence="5">LuxR C-terminal-related transcriptional regulator</fullName>
    </submittedName>
</protein>
<reference evidence="5 6" key="1">
    <citation type="submission" date="2021-10" db="EMBL/GenBank/DDBJ databases">
        <title>Lutispora strain m25 sp. nov., a thermophilic, non-spore-forming bacterium isolated from a lab-scale methanogenic bioreactor digesting anaerobic sludge.</title>
        <authorList>
            <person name="El Houari A."/>
            <person name="Mcdonald J."/>
        </authorList>
    </citation>
    <scope>NUCLEOTIDE SEQUENCE [LARGE SCALE GENOMIC DNA]</scope>
    <source>
        <strain evidence="6">m25</strain>
    </source>
</reference>
<dbReference type="SUPFAM" id="SSF48452">
    <property type="entry name" value="TPR-like"/>
    <property type="match status" value="1"/>
</dbReference>
<dbReference type="PROSITE" id="PS50043">
    <property type="entry name" value="HTH_LUXR_2"/>
    <property type="match status" value="1"/>
</dbReference>
<sequence>MAAKISKSKSAYDFDLDLEKMLYRPRVNALLEKGLSYPMTLVWAPAGYGKTTAAMQFAKNTDYEVIFMSLSELDRNPQRFWAHISDLYKKINQDIGDAMAQIGFPFSSAQFEQQYDIVSQNMISRNKRLLIIDDYHLLGNPEIDKLLEKIARLRIKNLHIYILSRVCLQNFMLDLKIKRIAMEITKEELRFDINELMEYYKTLDIDLEKASAQDIESYTDGWASAIFLSSLYIKKDSIADMNLDAAALDINNLIETTIFNNYSKKTQELLLKLSILERFDIDICNYILGTNHTQKLLSNIFTNNSLIKISEDRQHYEMHRIFRDFLHERLQSSKELNINALNTQAGEYYAFKGDVVIALSHFDAANNYEGIAEMLLRDKFSDTFSLQQLETIVSYLQKLPQEYYIKYPMLLVISAFLMTRSKHPEKAIELIKKVEHICKSPQIPEVVKNKLLGEAAVVKSMMAFNDVFAMLPFHMEACKFLPKGSELLSKYISFTFGNPSMLYLYYNKAGNLDNIVKGFTEEFFWWEKITPCGYGADILIKAEAEFERCEYEEAEQDAYRTIYKAEQKEQNSIIIAAKLLLIKLCMVEGNYGKAAVILQDIRNIVNLRKALVYSTTLDMCIGFFNVITGDLERIPKWLYSGELDKSSVSMTAFGFEYLVYTAVLLFKGNYLKIESIIPKMLETFAPFTYQYGIMRAYILKAIVNFNLYGIETAIEALNAAYNITDADRIIIPYLEYGEFLLPIFKQLSKNYDSFELALPKEWIDAVIKRQKEFQKALQKFKAGYNAMNPDRAEKPVKLTKREREILYLIAKGYTGEDIAKELFVTINNVKVITSKIYRKIGVSSRSGAVKFAIDNRMTD</sequence>
<dbReference type="Gene3D" id="1.25.40.10">
    <property type="entry name" value="Tetratricopeptide repeat domain"/>
    <property type="match status" value="1"/>
</dbReference>
<evidence type="ECO:0000259" key="4">
    <source>
        <dbReference type="PROSITE" id="PS50043"/>
    </source>
</evidence>
<keyword evidence="3" id="KW-0804">Transcription</keyword>
<proteinExistence type="predicted"/>
<dbReference type="Proteomes" id="UP001651880">
    <property type="component" value="Unassembled WGS sequence"/>
</dbReference>
<dbReference type="InterPro" id="IPR000792">
    <property type="entry name" value="Tscrpt_reg_LuxR_C"/>
</dbReference>
<gene>
    <name evidence="5" type="ORF">LJD61_06450</name>
</gene>
<organism evidence="5 6">
    <name type="scientific">Lutispora saccharofermentans</name>
    <dbReference type="NCBI Taxonomy" id="3024236"/>
    <lineage>
        <taxon>Bacteria</taxon>
        <taxon>Bacillati</taxon>
        <taxon>Bacillota</taxon>
        <taxon>Clostridia</taxon>
        <taxon>Lutisporales</taxon>
        <taxon>Lutisporaceae</taxon>
        <taxon>Lutispora</taxon>
    </lineage>
</organism>
<dbReference type="EMBL" id="JAJEKE010000004">
    <property type="protein sequence ID" value="MCQ1529189.1"/>
    <property type="molecule type" value="Genomic_DNA"/>
</dbReference>
<dbReference type="InterPro" id="IPR011990">
    <property type="entry name" value="TPR-like_helical_dom_sf"/>
</dbReference>
<dbReference type="InterPro" id="IPR016032">
    <property type="entry name" value="Sig_transdc_resp-reg_C-effctor"/>
</dbReference>
<accession>A0ABT1NEZ4</accession>
<dbReference type="Pfam" id="PF25873">
    <property type="entry name" value="WHD_MalT"/>
    <property type="match status" value="1"/>
</dbReference>
<dbReference type="Gene3D" id="3.40.50.300">
    <property type="entry name" value="P-loop containing nucleotide triphosphate hydrolases"/>
    <property type="match status" value="1"/>
</dbReference>
<dbReference type="PRINTS" id="PR00038">
    <property type="entry name" value="HTHLUXR"/>
</dbReference>
<dbReference type="PANTHER" id="PTHR44688:SF16">
    <property type="entry name" value="DNA-BINDING TRANSCRIPTIONAL ACTIVATOR DEVR_DOSR"/>
    <property type="match status" value="1"/>
</dbReference>
<feature type="domain" description="HTH luxR-type" evidence="4">
    <location>
        <begin position="791"/>
        <end position="856"/>
    </location>
</feature>
<dbReference type="RefSeq" id="WP_255226709.1">
    <property type="nucleotide sequence ID" value="NZ_JAJEKE010000004.1"/>
</dbReference>
<dbReference type="CDD" id="cd06170">
    <property type="entry name" value="LuxR_C_like"/>
    <property type="match status" value="1"/>
</dbReference>
<evidence type="ECO:0000256" key="2">
    <source>
        <dbReference type="ARBA" id="ARBA00023125"/>
    </source>
</evidence>
<name>A0ABT1NEZ4_9FIRM</name>
<evidence type="ECO:0000256" key="1">
    <source>
        <dbReference type="ARBA" id="ARBA00023015"/>
    </source>
</evidence>
<keyword evidence="2" id="KW-0238">DNA-binding</keyword>
<dbReference type="InterPro" id="IPR036388">
    <property type="entry name" value="WH-like_DNA-bd_sf"/>
</dbReference>
<evidence type="ECO:0000256" key="3">
    <source>
        <dbReference type="ARBA" id="ARBA00023163"/>
    </source>
</evidence>
<dbReference type="Gene3D" id="1.10.10.10">
    <property type="entry name" value="Winged helix-like DNA-binding domain superfamily/Winged helix DNA-binding domain"/>
    <property type="match status" value="1"/>
</dbReference>
<dbReference type="Pfam" id="PF13401">
    <property type="entry name" value="AAA_22"/>
    <property type="match status" value="1"/>
</dbReference>
<dbReference type="SUPFAM" id="SSF46894">
    <property type="entry name" value="C-terminal effector domain of the bipartite response regulators"/>
    <property type="match status" value="1"/>
</dbReference>
<keyword evidence="1" id="KW-0805">Transcription regulation</keyword>